<keyword evidence="4" id="KW-0411">Iron-sulfur</keyword>
<dbReference type="InterPro" id="IPR014349">
    <property type="entry name" value="Rieske_Fe-S_prot"/>
</dbReference>
<reference evidence="8 9" key="1">
    <citation type="submission" date="2017-11" db="EMBL/GenBank/DDBJ databases">
        <title>Taxonomic description and genome sequences of Spirosoma HA7 sp. nov., isolated from pollen microhabitat of Corylus avellana.</title>
        <authorList>
            <person name="Ambika Manirajan B."/>
            <person name="Suarez C."/>
            <person name="Ratering S."/>
            <person name="Geissler-Plaum R."/>
            <person name="Cardinale M."/>
            <person name="Sylvia S."/>
        </authorList>
    </citation>
    <scope>NUCLEOTIDE SEQUENCE [LARGE SCALE GENOMIC DNA]</scope>
    <source>
        <strain evidence="8 9">HA7</strain>
    </source>
</reference>
<dbReference type="OrthoDB" id="165343at2"/>
<dbReference type="GO" id="GO:0016020">
    <property type="term" value="C:membrane"/>
    <property type="evidence" value="ECO:0007669"/>
    <property type="project" value="InterPro"/>
</dbReference>
<dbReference type="CDD" id="cd03467">
    <property type="entry name" value="Rieske"/>
    <property type="match status" value="1"/>
</dbReference>
<dbReference type="Gene3D" id="2.102.10.10">
    <property type="entry name" value="Rieske [2Fe-2S] iron-sulphur domain"/>
    <property type="match status" value="1"/>
</dbReference>
<evidence type="ECO:0000259" key="7">
    <source>
        <dbReference type="PROSITE" id="PS51296"/>
    </source>
</evidence>
<dbReference type="GO" id="GO:0046872">
    <property type="term" value="F:metal ion binding"/>
    <property type="evidence" value="ECO:0007669"/>
    <property type="project" value="UniProtKB-KW"/>
</dbReference>
<keyword evidence="1" id="KW-0001">2Fe-2S</keyword>
<evidence type="ECO:0000256" key="6">
    <source>
        <dbReference type="ARBA" id="ARBA00034078"/>
    </source>
</evidence>
<evidence type="ECO:0000256" key="3">
    <source>
        <dbReference type="ARBA" id="ARBA00023004"/>
    </source>
</evidence>
<feature type="domain" description="Rieske" evidence="7">
    <location>
        <begin position="80"/>
        <end position="151"/>
    </location>
</feature>
<dbReference type="GO" id="GO:0051537">
    <property type="term" value="F:2 iron, 2 sulfur cluster binding"/>
    <property type="evidence" value="ECO:0007669"/>
    <property type="project" value="UniProtKB-KW"/>
</dbReference>
<comment type="cofactor">
    <cofactor evidence="6">
        <name>[2Fe-2S] cluster</name>
        <dbReference type="ChEBI" id="CHEBI:190135"/>
    </cofactor>
</comment>
<evidence type="ECO:0000256" key="1">
    <source>
        <dbReference type="ARBA" id="ARBA00022714"/>
    </source>
</evidence>
<dbReference type="PANTHER" id="PTHR10134">
    <property type="entry name" value="CYTOCHROME B-C1 COMPLEX SUBUNIT RIESKE, MITOCHONDRIAL"/>
    <property type="match status" value="1"/>
</dbReference>
<dbReference type="EMBL" id="CP025096">
    <property type="protein sequence ID" value="AUD02868.1"/>
    <property type="molecule type" value="Genomic_DNA"/>
</dbReference>
<dbReference type="Pfam" id="PF00355">
    <property type="entry name" value="Rieske"/>
    <property type="match status" value="1"/>
</dbReference>
<keyword evidence="2" id="KW-0479">Metal-binding</keyword>
<dbReference type="InterPro" id="IPR005805">
    <property type="entry name" value="Rieske_Fe-S_prot_C"/>
</dbReference>
<dbReference type="PRINTS" id="PR00162">
    <property type="entry name" value="RIESKE"/>
</dbReference>
<evidence type="ECO:0000256" key="2">
    <source>
        <dbReference type="ARBA" id="ARBA00022723"/>
    </source>
</evidence>
<evidence type="ECO:0000313" key="9">
    <source>
        <dbReference type="Proteomes" id="UP000232883"/>
    </source>
</evidence>
<dbReference type="InterPro" id="IPR036922">
    <property type="entry name" value="Rieske_2Fe-2S_sf"/>
</dbReference>
<keyword evidence="9" id="KW-1185">Reference proteome</keyword>
<proteinExistence type="predicted"/>
<accession>A0A2K8YZ90</accession>
<dbReference type="PROSITE" id="PS51296">
    <property type="entry name" value="RIESKE"/>
    <property type="match status" value="1"/>
</dbReference>
<dbReference type="Proteomes" id="UP000232883">
    <property type="component" value="Chromosome"/>
</dbReference>
<dbReference type="RefSeq" id="WP_100988584.1">
    <property type="nucleotide sequence ID" value="NZ_CP025096.1"/>
</dbReference>
<evidence type="ECO:0000256" key="4">
    <source>
        <dbReference type="ARBA" id="ARBA00023014"/>
    </source>
</evidence>
<name>A0A2K8YZ90_9BACT</name>
<dbReference type="KEGG" id="spir:CWM47_14115"/>
<gene>
    <name evidence="8" type="ORF">CWM47_14115</name>
</gene>
<sequence length="155" mass="16752">METTLHSMDNVLMPRQEFFRLVGTGIGAILLSRCMSGCAGQGNADPTPDPSLKVDFTLRLDDKINANLLIKGGYVIANHVIIAQTKAGAYVAVSADCTHQGTELTYKPTENQFYCPLHLSRFDTSGKVIVGPATLPLTQYTVETNLSAGTIRVHN</sequence>
<evidence type="ECO:0000313" key="8">
    <source>
        <dbReference type="EMBL" id="AUD02868.1"/>
    </source>
</evidence>
<evidence type="ECO:0000256" key="5">
    <source>
        <dbReference type="ARBA" id="ARBA00023157"/>
    </source>
</evidence>
<dbReference type="InterPro" id="IPR017941">
    <property type="entry name" value="Rieske_2Fe-2S"/>
</dbReference>
<organism evidence="8 9">
    <name type="scientific">Spirosoma pollinicola</name>
    <dbReference type="NCBI Taxonomy" id="2057025"/>
    <lineage>
        <taxon>Bacteria</taxon>
        <taxon>Pseudomonadati</taxon>
        <taxon>Bacteroidota</taxon>
        <taxon>Cytophagia</taxon>
        <taxon>Cytophagales</taxon>
        <taxon>Cytophagaceae</taxon>
        <taxon>Spirosoma</taxon>
    </lineage>
</organism>
<dbReference type="SUPFAM" id="SSF50022">
    <property type="entry name" value="ISP domain"/>
    <property type="match status" value="1"/>
</dbReference>
<keyword evidence="3" id="KW-0408">Iron</keyword>
<dbReference type="AlphaFoldDB" id="A0A2K8YZ90"/>
<keyword evidence="5" id="KW-1015">Disulfide bond</keyword>
<protein>
    <submittedName>
        <fullName evidence="8">(2Fe-2S)-binding protein</fullName>
    </submittedName>
</protein>